<dbReference type="Pfam" id="PF13472">
    <property type="entry name" value="Lipase_GDSL_2"/>
    <property type="match status" value="1"/>
</dbReference>
<evidence type="ECO:0000313" key="3">
    <source>
        <dbReference type="Proteomes" id="UP001272242"/>
    </source>
</evidence>
<keyword evidence="3" id="KW-1185">Reference proteome</keyword>
<dbReference type="InterPro" id="IPR036514">
    <property type="entry name" value="SGNH_hydro_sf"/>
</dbReference>
<dbReference type="InterPro" id="IPR013830">
    <property type="entry name" value="SGNH_hydro"/>
</dbReference>
<comment type="caution">
    <text evidence="2">The sequence shown here is derived from an EMBL/GenBank/DDBJ whole genome shotgun (WGS) entry which is preliminary data.</text>
</comment>
<dbReference type="InterPro" id="IPR013320">
    <property type="entry name" value="ConA-like_dom_sf"/>
</dbReference>
<proteinExistence type="predicted"/>
<dbReference type="Proteomes" id="UP001272242">
    <property type="component" value="Unassembled WGS sequence"/>
</dbReference>
<dbReference type="Gene3D" id="3.40.50.1110">
    <property type="entry name" value="SGNH hydrolase"/>
    <property type="match status" value="1"/>
</dbReference>
<gene>
    <name evidence="2" type="ORF">R5W23_000831</name>
</gene>
<protein>
    <submittedName>
        <fullName evidence="2">SGNH/GDSL hydrolase family protein</fullName>
    </submittedName>
</protein>
<dbReference type="GO" id="GO:0016787">
    <property type="term" value="F:hydrolase activity"/>
    <property type="evidence" value="ECO:0007669"/>
    <property type="project" value="UniProtKB-KW"/>
</dbReference>
<dbReference type="SUPFAM" id="SSF52266">
    <property type="entry name" value="SGNH hydrolase"/>
    <property type="match status" value="1"/>
</dbReference>
<dbReference type="CDD" id="cd00229">
    <property type="entry name" value="SGNH_hydrolase"/>
    <property type="match status" value="1"/>
</dbReference>
<keyword evidence="2" id="KW-0378">Hydrolase</keyword>
<dbReference type="SUPFAM" id="SSF49899">
    <property type="entry name" value="Concanavalin A-like lectins/glucanases"/>
    <property type="match status" value="1"/>
</dbReference>
<dbReference type="Gene3D" id="2.60.120.200">
    <property type="match status" value="1"/>
</dbReference>
<feature type="domain" description="SGNH hydrolase-type esterase" evidence="1">
    <location>
        <begin position="242"/>
        <end position="421"/>
    </location>
</feature>
<name>A0ABU5ESI3_9BACT</name>
<sequence length="436" mass="45749">MSLVNTRRWGGSAGAGLVTSDLLAEYRFGEGSGDTLTDWSPNGNHGTLGVGGGYKPEWVPAGLRFGPSGQTKLVTLPSAMAQHVRTMQLFLSVASEGGSVVQCPVSSDAGLGIFLRERDMLFGAWGDAATPYAVGSRSMRGNLCLTLTFGNPNRVYLNGVEAPGYLAQRTDTGWSGAASQFRLGNGVRNYYGDFYHALFYSSALSAGQVANNVEVVAARLALRGVTLGNTTPTTRDQVLFDGDSLTAGQGATHVYPSQCMASRSGLYAWTNLGIGGQLAASIRSAGPGRADVLWGDYTGARKVYVLWAGTNDLVFRSGADIYADIVARCIAAKAAGATHVIVLTVKDCGTWNASQVTQQGTLNGLLRADSPTLQTGVVYSGATYCDYLVDVQSRTQLQNTNDSTYFSDSPGVHLTDAGYAIPAADVGDALTLIGIT</sequence>
<reference evidence="3" key="1">
    <citation type="journal article" date="2023" name="Mar. Drugs">
        <title>Gemmata algarum, a Novel Planctomycete Isolated from an Algal Mat, Displays Antimicrobial Activity.</title>
        <authorList>
            <person name="Kumar G."/>
            <person name="Kallscheuer N."/>
            <person name="Kashif M."/>
            <person name="Ahamad S."/>
            <person name="Jagadeeshwari U."/>
            <person name="Pannikurungottu S."/>
            <person name="Haufschild T."/>
            <person name="Kabuu M."/>
            <person name="Sasikala C."/>
            <person name="Jogler C."/>
            <person name="Ramana C."/>
        </authorList>
    </citation>
    <scope>NUCLEOTIDE SEQUENCE [LARGE SCALE GENOMIC DNA]</scope>
    <source>
        <strain evidence="3">JC673</strain>
    </source>
</reference>
<dbReference type="RefSeq" id="WP_320685079.1">
    <property type="nucleotide sequence ID" value="NZ_JAXBLV010000013.1"/>
</dbReference>
<evidence type="ECO:0000313" key="2">
    <source>
        <dbReference type="EMBL" id="MDY3558110.1"/>
    </source>
</evidence>
<organism evidence="2 3">
    <name type="scientific">Gemmata algarum</name>
    <dbReference type="NCBI Taxonomy" id="2975278"/>
    <lineage>
        <taxon>Bacteria</taxon>
        <taxon>Pseudomonadati</taxon>
        <taxon>Planctomycetota</taxon>
        <taxon>Planctomycetia</taxon>
        <taxon>Gemmatales</taxon>
        <taxon>Gemmataceae</taxon>
        <taxon>Gemmata</taxon>
    </lineage>
</organism>
<dbReference type="EMBL" id="JAXBLV010000013">
    <property type="protein sequence ID" value="MDY3558110.1"/>
    <property type="molecule type" value="Genomic_DNA"/>
</dbReference>
<evidence type="ECO:0000259" key="1">
    <source>
        <dbReference type="Pfam" id="PF13472"/>
    </source>
</evidence>
<accession>A0ABU5ESI3</accession>